<sequence length="218" mass="24308">MPLYKSTTPYTRVSKEQVNTARVNGVNTAGQKAVSAVEGNGITVVKASACCVWRPKMTDLNNFSKDNTGSWISKRVNYIDPQGRLNGCSRHMTGNKALLTDYQDIDGGFVAFGGNTRVLVVHHTTNGHQFTMSNRQERIGYSMANGNCTYIRTLLRTSIHMAHMEFYEKHNMVASLQNQQEFWQTATIETVNDGEQQITVTVDGQTIAITEATVMRHL</sequence>
<name>A0ABQ5GPQ2_9ASTR</name>
<dbReference type="Proteomes" id="UP001151760">
    <property type="component" value="Unassembled WGS sequence"/>
</dbReference>
<gene>
    <name evidence="1" type="ORF">Tco_1043607</name>
</gene>
<evidence type="ECO:0000313" key="2">
    <source>
        <dbReference type="Proteomes" id="UP001151760"/>
    </source>
</evidence>
<dbReference type="EMBL" id="BQNB010018663">
    <property type="protein sequence ID" value="GJT76882.1"/>
    <property type="molecule type" value="Genomic_DNA"/>
</dbReference>
<accession>A0ABQ5GPQ2</accession>
<comment type="caution">
    <text evidence="1">The sequence shown here is derived from an EMBL/GenBank/DDBJ whole genome shotgun (WGS) entry which is preliminary data.</text>
</comment>
<protein>
    <submittedName>
        <fullName evidence="1">Uncharacterized protein</fullName>
    </submittedName>
</protein>
<organism evidence="1 2">
    <name type="scientific">Tanacetum coccineum</name>
    <dbReference type="NCBI Taxonomy" id="301880"/>
    <lineage>
        <taxon>Eukaryota</taxon>
        <taxon>Viridiplantae</taxon>
        <taxon>Streptophyta</taxon>
        <taxon>Embryophyta</taxon>
        <taxon>Tracheophyta</taxon>
        <taxon>Spermatophyta</taxon>
        <taxon>Magnoliopsida</taxon>
        <taxon>eudicotyledons</taxon>
        <taxon>Gunneridae</taxon>
        <taxon>Pentapetalae</taxon>
        <taxon>asterids</taxon>
        <taxon>campanulids</taxon>
        <taxon>Asterales</taxon>
        <taxon>Asteraceae</taxon>
        <taxon>Asteroideae</taxon>
        <taxon>Anthemideae</taxon>
        <taxon>Anthemidinae</taxon>
        <taxon>Tanacetum</taxon>
    </lineage>
</organism>
<keyword evidence="2" id="KW-1185">Reference proteome</keyword>
<reference evidence="1" key="2">
    <citation type="submission" date="2022-01" db="EMBL/GenBank/DDBJ databases">
        <authorList>
            <person name="Yamashiro T."/>
            <person name="Shiraishi A."/>
            <person name="Satake H."/>
            <person name="Nakayama K."/>
        </authorList>
    </citation>
    <scope>NUCLEOTIDE SEQUENCE</scope>
</reference>
<evidence type="ECO:0000313" key="1">
    <source>
        <dbReference type="EMBL" id="GJT76882.1"/>
    </source>
</evidence>
<proteinExistence type="predicted"/>
<reference evidence="1" key="1">
    <citation type="journal article" date="2022" name="Int. J. Mol. Sci.">
        <title>Draft Genome of Tanacetum Coccineum: Genomic Comparison of Closely Related Tanacetum-Family Plants.</title>
        <authorList>
            <person name="Yamashiro T."/>
            <person name="Shiraishi A."/>
            <person name="Nakayama K."/>
            <person name="Satake H."/>
        </authorList>
    </citation>
    <scope>NUCLEOTIDE SEQUENCE</scope>
</reference>